<dbReference type="InterPro" id="IPR000787">
    <property type="entry name" value="Peptidase_M29"/>
</dbReference>
<evidence type="ECO:0000256" key="5">
    <source>
        <dbReference type="ARBA" id="ARBA00022438"/>
    </source>
</evidence>
<keyword evidence="7" id="KW-0479">Metal-binding</keyword>
<evidence type="ECO:0000256" key="1">
    <source>
        <dbReference type="ARBA" id="ARBA00001941"/>
    </source>
</evidence>
<evidence type="ECO:0000256" key="3">
    <source>
        <dbReference type="ARBA" id="ARBA00001947"/>
    </source>
</evidence>
<evidence type="ECO:0000256" key="4">
    <source>
        <dbReference type="ARBA" id="ARBA00008236"/>
    </source>
</evidence>
<dbReference type="InterPro" id="IPR035097">
    <property type="entry name" value="M29_N-terminal"/>
</dbReference>
<keyword evidence="9" id="KW-0482">Metalloprotease</keyword>
<evidence type="ECO:0000256" key="8">
    <source>
        <dbReference type="ARBA" id="ARBA00022801"/>
    </source>
</evidence>
<evidence type="ECO:0000256" key="2">
    <source>
        <dbReference type="ARBA" id="ARBA00001946"/>
    </source>
</evidence>
<organism evidence="10 11">
    <name type="scientific">Pelotomaculum isophthalicicum JI</name>
    <dbReference type="NCBI Taxonomy" id="947010"/>
    <lineage>
        <taxon>Bacteria</taxon>
        <taxon>Bacillati</taxon>
        <taxon>Bacillota</taxon>
        <taxon>Clostridia</taxon>
        <taxon>Eubacteriales</taxon>
        <taxon>Desulfotomaculaceae</taxon>
        <taxon>Pelotomaculum</taxon>
    </lineage>
</organism>
<dbReference type="SUPFAM" id="SSF144052">
    <property type="entry name" value="Thermophilic metalloprotease-like"/>
    <property type="match status" value="1"/>
</dbReference>
<comment type="caution">
    <text evidence="10">The sequence shown here is derived from an EMBL/GenBank/DDBJ whole genome shotgun (WGS) entry which is preliminary data.</text>
</comment>
<accession>A0A9X4H962</accession>
<comment type="cofactor">
    <cofactor evidence="1">
        <name>Co(2+)</name>
        <dbReference type="ChEBI" id="CHEBI:48828"/>
    </cofactor>
</comment>
<comment type="cofactor">
    <cofactor evidence="2">
        <name>Mg(2+)</name>
        <dbReference type="ChEBI" id="CHEBI:18420"/>
    </cofactor>
</comment>
<evidence type="ECO:0000313" key="11">
    <source>
        <dbReference type="Proteomes" id="UP001154312"/>
    </source>
</evidence>
<dbReference type="PANTHER" id="PTHR34448">
    <property type="entry name" value="AMINOPEPTIDASE"/>
    <property type="match status" value="1"/>
</dbReference>
<proteinExistence type="inferred from homology"/>
<dbReference type="GO" id="GO:0004177">
    <property type="term" value="F:aminopeptidase activity"/>
    <property type="evidence" value="ECO:0007669"/>
    <property type="project" value="UniProtKB-KW"/>
</dbReference>
<dbReference type="RefSeq" id="WP_277445262.1">
    <property type="nucleotide sequence ID" value="NZ_JAKOAV010000041.1"/>
</dbReference>
<keyword evidence="5 10" id="KW-0031">Aminopeptidase</keyword>
<dbReference type="Gene3D" id="3.40.1830.10">
    <property type="entry name" value="Thermophilic metalloprotease (M29)"/>
    <property type="match status" value="1"/>
</dbReference>
<comment type="similarity">
    <text evidence="4">Belongs to the peptidase M29 family.</text>
</comment>
<dbReference type="Pfam" id="PF02073">
    <property type="entry name" value="Peptidase_M29"/>
    <property type="match status" value="1"/>
</dbReference>
<evidence type="ECO:0000256" key="7">
    <source>
        <dbReference type="ARBA" id="ARBA00022723"/>
    </source>
</evidence>
<keyword evidence="8" id="KW-0378">Hydrolase</keyword>
<dbReference type="PANTHER" id="PTHR34448:SF1">
    <property type="entry name" value="BLL6088 PROTEIN"/>
    <property type="match status" value="1"/>
</dbReference>
<reference evidence="10" key="1">
    <citation type="submission" date="2022-02" db="EMBL/GenBank/DDBJ databases">
        <authorList>
            <person name="Leng L."/>
        </authorList>
    </citation>
    <scope>NUCLEOTIDE SEQUENCE</scope>
    <source>
        <strain evidence="10">JI</strain>
    </source>
</reference>
<dbReference type="GO" id="GO:0046872">
    <property type="term" value="F:metal ion binding"/>
    <property type="evidence" value="ECO:0007669"/>
    <property type="project" value="UniProtKB-KW"/>
</dbReference>
<dbReference type="GO" id="GO:0006508">
    <property type="term" value="P:proteolysis"/>
    <property type="evidence" value="ECO:0007669"/>
    <property type="project" value="UniProtKB-KW"/>
</dbReference>
<evidence type="ECO:0000313" key="10">
    <source>
        <dbReference type="EMBL" id="MDF9409754.1"/>
    </source>
</evidence>
<evidence type="ECO:0000256" key="9">
    <source>
        <dbReference type="ARBA" id="ARBA00023049"/>
    </source>
</evidence>
<keyword evidence="11" id="KW-1185">Reference proteome</keyword>
<evidence type="ECO:0000256" key="6">
    <source>
        <dbReference type="ARBA" id="ARBA00022670"/>
    </source>
</evidence>
<dbReference type="Proteomes" id="UP001154312">
    <property type="component" value="Unassembled WGS sequence"/>
</dbReference>
<protein>
    <submittedName>
        <fullName evidence="10">Aminopeptidase</fullName>
    </submittedName>
</protein>
<sequence>MVDKRIRILAKNLVNYSCDLQVDEKVLIEAVGLETPLVKELVREVYRAGGVPFVTIKDASVERAILLGATEKQMKSRAQYEADRMREMDAYIGIRSGNNFAEMSDVPAEKMYLYNKHFWNEVHGRIRVSGTKWVVLRYPSPPMAQLADMSTEAFEDFYFQVCNLDYSKMDAAMDPLIELMENSDQVRIVGKGTELTFSIKSLPAVKCAGRRNIPDGEVYTAPVRDSVNGFITYNTPAQYQGFTYENIRLEFKDGKIVNASANDPERLNKVLDTDEGARYIGEFALGVNPYIKKPMKDTLFDEKIAGSIHFTPGSAYERCFNGNRSAIHWDLVCIQTPEYGGGEIYFDDVLIRKDGFFVLPEIEGLNPDNLRLK</sequence>
<dbReference type="EMBL" id="JAKOAV010000041">
    <property type="protein sequence ID" value="MDF9409754.1"/>
    <property type="molecule type" value="Genomic_DNA"/>
</dbReference>
<comment type="cofactor">
    <cofactor evidence="3">
        <name>Zn(2+)</name>
        <dbReference type="ChEBI" id="CHEBI:29105"/>
    </cofactor>
</comment>
<dbReference type="GO" id="GO:0008237">
    <property type="term" value="F:metallopeptidase activity"/>
    <property type="evidence" value="ECO:0007669"/>
    <property type="project" value="UniProtKB-KW"/>
</dbReference>
<dbReference type="AlphaFoldDB" id="A0A9X4H962"/>
<name>A0A9X4H962_9FIRM</name>
<keyword evidence="6" id="KW-0645">Protease</keyword>
<gene>
    <name evidence="10" type="ORF">L7E55_15590</name>
</gene>
<dbReference type="InterPro" id="IPR052170">
    <property type="entry name" value="M29_Exopeptidase"/>
</dbReference>